<sequence>MAKTLKKTDVVVVGFGWTGAILSKELTEAGLNVVALERGPARDTDPDGVYPQTMDELTYNSRKKLFVDVSRETVTVRHTTADVAVPNRQLAAFLPGTGVGGAGLHWSGVHFRVDPVELRLRSHYEERYGRNFIPDGMTIQDFGVDYTELEPHFDFAEKVFGTSGTAWTVKGQNVGQGKGGNAFAPDRSNDFPLPAQMNSVSATLFGKAAESLGYHPYNMPSANTSGPYTNPYGAQMGPCNFCGFCSGYACYMYSKASPNVNVLPALRMEPRFELRAQCQVTRVNLAADGKTATGVTYIDAVGQEVFQPADIVALCMFQFNNVRMLLLSGIGQPYDPVANTGVVGRNFAYQNMATLKVFFGKDQHYTNTFIGAGGNGIALDDFNADNFDHGPAGFVGGSPFWVNQAGTKPISASVTPPGVPGWGSQWKAATADYYAHHVSMDAHGAHQSYRANYLSLDPTYRDAHGLPLLRMTFDWQPNDIKMNLFMQDKLGTVARAMGGKAVGVYGKKEGTHFDMRSYQTTHLNGGAIMGTDPRTSAVNRYQQSWDVHNVFSLGASSFPQGLGYNPTGLVAALAYWTARAIRQQYLSSPGALIKA</sequence>
<feature type="domain" description="Glucose-methanol-choline oxidoreductase C-terminal" evidence="6">
    <location>
        <begin position="451"/>
        <end position="574"/>
    </location>
</feature>
<dbReference type="OrthoDB" id="9787779at2"/>
<dbReference type="InterPro" id="IPR000172">
    <property type="entry name" value="GMC_OxRdtase_N"/>
</dbReference>
<name>A0A2S0MG46_9BURK</name>
<dbReference type="GO" id="GO:0050660">
    <property type="term" value="F:flavin adenine dinucleotide binding"/>
    <property type="evidence" value="ECO:0007669"/>
    <property type="project" value="InterPro"/>
</dbReference>
<dbReference type="SUPFAM" id="SSF51905">
    <property type="entry name" value="FAD/NAD(P)-binding domain"/>
    <property type="match status" value="1"/>
</dbReference>
<proteinExistence type="inferred from homology"/>
<protein>
    <submittedName>
        <fullName evidence="7">GMC family oxidoreductase</fullName>
    </submittedName>
</protein>
<keyword evidence="3" id="KW-0274">FAD</keyword>
<keyword evidence="8" id="KW-1185">Reference proteome</keyword>
<gene>
    <name evidence="7" type="ORF">C6570_11940</name>
</gene>
<evidence type="ECO:0000313" key="7">
    <source>
        <dbReference type="EMBL" id="AVO34864.1"/>
    </source>
</evidence>
<evidence type="ECO:0000256" key="2">
    <source>
        <dbReference type="ARBA" id="ARBA00022630"/>
    </source>
</evidence>
<dbReference type="Pfam" id="PF05199">
    <property type="entry name" value="GMC_oxred_C"/>
    <property type="match status" value="1"/>
</dbReference>
<comment type="similarity">
    <text evidence="1">Belongs to the GMC oxidoreductase family.</text>
</comment>
<dbReference type="PANTHER" id="PTHR46056:SF12">
    <property type="entry name" value="LONG-CHAIN-ALCOHOL OXIDASE"/>
    <property type="match status" value="1"/>
</dbReference>
<dbReference type="AlphaFoldDB" id="A0A2S0MG46"/>
<keyword evidence="4" id="KW-0560">Oxidoreductase</keyword>
<organism evidence="7 8">
    <name type="scientific">Ottowia oryzae</name>
    <dbReference type="NCBI Taxonomy" id="2109914"/>
    <lineage>
        <taxon>Bacteria</taxon>
        <taxon>Pseudomonadati</taxon>
        <taxon>Pseudomonadota</taxon>
        <taxon>Betaproteobacteria</taxon>
        <taxon>Burkholderiales</taxon>
        <taxon>Comamonadaceae</taxon>
        <taxon>Ottowia</taxon>
    </lineage>
</organism>
<dbReference type="KEGG" id="otk:C6570_11940"/>
<evidence type="ECO:0000313" key="8">
    <source>
        <dbReference type="Proteomes" id="UP000239709"/>
    </source>
</evidence>
<feature type="domain" description="Glucose-methanol-choline oxidoreductase N-terminal" evidence="5">
    <location>
        <begin position="234"/>
        <end position="348"/>
    </location>
</feature>
<evidence type="ECO:0000256" key="3">
    <source>
        <dbReference type="ARBA" id="ARBA00022827"/>
    </source>
</evidence>
<evidence type="ECO:0000256" key="4">
    <source>
        <dbReference type="ARBA" id="ARBA00023002"/>
    </source>
</evidence>
<accession>A0A2S0MG46</accession>
<dbReference type="RefSeq" id="WP_106703414.1">
    <property type="nucleotide sequence ID" value="NZ_CP027666.1"/>
</dbReference>
<dbReference type="SUPFAM" id="SSF54373">
    <property type="entry name" value="FAD-linked reductases, C-terminal domain"/>
    <property type="match status" value="1"/>
</dbReference>
<evidence type="ECO:0000256" key="1">
    <source>
        <dbReference type="ARBA" id="ARBA00010790"/>
    </source>
</evidence>
<dbReference type="Pfam" id="PF00732">
    <property type="entry name" value="GMC_oxred_N"/>
    <property type="match status" value="1"/>
</dbReference>
<dbReference type="EMBL" id="CP027666">
    <property type="protein sequence ID" value="AVO34864.1"/>
    <property type="molecule type" value="Genomic_DNA"/>
</dbReference>
<dbReference type="InterPro" id="IPR036188">
    <property type="entry name" value="FAD/NAD-bd_sf"/>
</dbReference>
<evidence type="ECO:0000259" key="6">
    <source>
        <dbReference type="Pfam" id="PF05199"/>
    </source>
</evidence>
<evidence type="ECO:0000259" key="5">
    <source>
        <dbReference type="Pfam" id="PF00732"/>
    </source>
</evidence>
<dbReference type="PANTHER" id="PTHR46056">
    <property type="entry name" value="LONG-CHAIN-ALCOHOL OXIDASE"/>
    <property type="match status" value="1"/>
</dbReference>
<dbReference type="GO" id="GO:0016614">
    <property type="term" value="F:oxidoreductase activity, acting on CH-OH group of donors"/>
    <property type="evidence" value="ECO:0007669"/>
    <property type="project" value="InterPro"/>
</dbReference>
<keyword evidence="2" id="KW-0285">Flavoprotein</keyword>
<dbReference type="Gene3D" id="3.50.50.60">
    <property type="entry name" value="FAD/NAD(P)-binding domain"/>
    <property type="match status" value="2"/>
</dbReference>
<dbReference type="Proteomes" id="UP000239709">
    <property type="component" value="Chromosome"/>
</dbReference>
<reference evidence="7 8" key="1">
    <citation type="submission" date="2018-03" db="EMBL/GenBank/DDBJ databases">
        <title>Genome sequencing of Ottowia sp.</title>
        <authorList>
            <person name="Kim S.-J."/>
            <person name="Heo J."/>
            <person name="Kwon S.-W."/>
        </authorList>
    </citation>
    <scope>NUCLEOTIDE SEQUENCE [LARGE SCALE GENOMIC DNA]</scope>
    <source>
        <strain evidence="7 8">KADR8-3</strain>
    </source>
</reference>
<dbReference type="InterPro" id="IPR007867">
    <property type="entry name" value="GMC_OxRtase_C"/>
</dbReference>